<dbReference type="Proteomes" id="UP000013941">
    <property type="component" value="Chromosome"/>
</dbReference>
<name>R4RWK9_PHYAS</name>
<protein>
    <submittedName>
        <fullName evidence="1">Uncharacterized protein</fullName>
    </submittedName>
</protein>
<accession>R4RWK9</accession>
<gene>
    <name evidence="1" type="ORF">SLY_0336</name>
</gene>
<keyword evidence="2" id="KW-1185">Reference proteome</keyword>
<sequence>MDQFSIPFLSILSIFKRMLVFPNRKLLIFLFFG</sequence>
<proteinExistence type="predicted"/>
<organism evidence="1 2">
    <name type="scientific">Strawberry lethal yellows phytoplasma (CPA) str. NZSb11</name>
    <dbReference type="NCBI Taxonomy" id="980422"/>
    <lineage>
        <taxon>Bacteria</taxon>
        <taxon>Bacillati</taxon>
        <taxon>Mycoplasmatota</taxon>
        <taxon>Mollicutes</taxon>
        <taxon>Acholeplasmatales</taxon>
        <taxon>Acholeplasmataceae</taxon>
        <taxon>Candidatus Phytoplasma</taxon>
        <taxon>16SrXII (Stolbur group)</taxon>
    </lineage>
</organism>
<evidence type="ECO:0000313" key="1">
    <source>
        <dbReference type="EMBL" id="AGL90257.1"/>
    </source>
</evidence>
<dbReference type="HOGENOM" id="CLU_3384066_0_0_14"/>
<dbReference type="KEGG" id="nzs:SLY_0336"/>
<reference evidence="1 2" key="1">
    <citation type="journal article" date="2013" name="BMC Genomics">
        <title>Comparison of the complete genome sequence of two closely related isolates of 'Candidatus Phytoplasma australiense' reveals genome plasticity.</title>
        <authorList>
            <person name="Andersen M.T."/>
            <person name="Liefting L.W."/>
            <person name="Havukkala I."/>
            <person name="Beever R.E."/>
        </authorList>
    </citation>
    <scope>NUCLEOTIDE SEQUENCE [LARGE SCALE GENOMIC DNA]</scope>
    <source>
        <strain evidence="1 2">NZSb11</strain>
    </source>
</reference>
<dbReference type="EMBL" id="CP002548">
    <property type="protein sequence ID" value="AGL90257.1"/>
    <property type="molecule type" value="Genomic_DNA"/>
</dbReference>
<evidence type="ECO:0000313" key="2">
    <source>
        <dbReference type="Proteomes" id="UP000013941"/>
    </source>
</evidence>
<dbReference type="AlphaFoldDB" id="R4RWK9"/>